<dbReference type="NCBIfam" id="TIGR00634">
    <property type="entry name" value="recN"/>
    <property type="match status" value="1"/>
</dbReference>
<evidence type="ECO:0000256" key="10">
    <source>
        <dbReference type="SAM" id="Coils"/>
    </source>
</evidence>
<dbReference type="RefSeq" id="WP_344799389.1">
    <property type="nucleotide sequence ID" value="NZ_BAABBN010000007.1"/>
</dbReference>
<evidence type="ECO:0000256" key="8">
    <source>
        <dbReference type="ARBA" id="ARBA00033408"/>
    </source>
</evidence>
<evidence type="ECO:0000256" key="2">
    <source>
        <dbReference type="ARBA" id="ARBA00009441"/>
    </source>
</evidence>
<dbReference type="CDD" id="cd03241">
    <property type="entry name" value="ABC_RecN"/>
    <property type="match status" value="2"/>
</dbReference>
<dbReference type="InterPro" id="IPR027417">
    <property type="entry name" value="P-loop_NTPase"/>
</dbReference>
<name>A0ABP7MW32_9GAMM</name>
<evidence type="ECO:0000256" key="3">
    <source>
        <dbReference type="ARBA" id="ARBA00021315"/>
    </source>
</evidence>
<dbReference type="PIRSF" id="PIRSF003128">
    <property type="entry name" value="RecN"/>
    <property type="match status" value="1"/>
</dbReference>
<dbReference type="InterPro" id="IPR003395">
    <property type="entry name" value="RecF/RecN/SMC_N"/>
</dbReference>
<gene>
    <name evidence="12" type="primary">recN</name>
    <name evidence="12" type="ORF">GCM10022277_30110</name>
</gene>
<evidence type="ECO:0000256" key="7">
    <source>
        <dbReference type="ARBA" id="ARBA00023204"/>
    </source>
</evidence>
<sequence>MLQQLSVHNFAIADHIELQINNGLTVITGETGAGKSIMLDALCMASGDRADAGVVKHGSDKAEISASFDIQTLPKVQHWLHQEDLDDEEGLCLIRRVITKEGRSRGYINGRPCPISKLKILGEQLLEIHSQHAHQSLMQPQNHIHMLDSFGTYGNKIEKLKASYKKWQLSKQQLEQLASQQEEINDRKQLLTYQLEELDELSLKEGELAEIEQEHHRLSQAEELKRQSYQVLELTNSESGPASTSARDLLRQIGSMTDNINDQHETLTSAQELYNQALINIEEAASEIQHYHESLEVNPEHLHNLDQRLTDIHDLARKHRIQPEEIPAIHQQVIKDLEALSDSNLSLETLQNQEDKDKENYFLLANTVSDLRAKTAQELNKLIMKQLTRLGMGHCKFNTHIEKLNDLKASQLGLDQIEFQVSSNPGQPFQPLTKIASGGELSRISLAIQVVNASRSQIPTLIFDEVDVGIGGATAEIVGDLLKTIGKTGQVISVTHQPQVAAQGDNHLKAAKTLTNNTTKTQMIPLNKEGRIKEIARMMGGQQLTKATLQLAEEMLV</sequence>
<protein>
    <recommendedName>
        <fullName evidence="3 9">DNA repair protein RecN</fullName>
    </recommendedName>
    <alternativeName>
        <fullName evidence="8 9">Recombination protein N</fullName>
    </alternativeName>
</protein>
<reference evidence="13" key="1">
    <citation type="journal article" date="2019" name="Int. J. Syst. Evol. Microbiol.">
        <title>The Global Catalogue of Microorganisms (GCM) 10K type strain sequencing project: providing services to taxonomists for standard genome sequencing and annotation.</title>
        <authorList>
            <consortium name="The Broad Institute Genomics Platform"/>
            <consortium name="The Broad Institute Genome Sequencing Center for Infectious Disease"/>
            <person name="Wu L."/>
            <person name="Ma J."/>
        </authorList>
    </citation>
    <scope>NUCLEOTIDE SEQUENCE [LARGE SCALE GENOMIC DNA]</scope>
    <source>
        <strain evidence="13">JCM 17551</strain>
    </source>
</reference>
<feature type="domain" description="RecF/RecN/SMC N-terminal" evidence="11">
    <location>
        <begin position="1"/>
        <end position="512"/>
    </location>
</feature>
<keyword evidence="4" id="KW-0547">Nucleotide-binding</keyword>
<dbReference type="Gene3D" id="3.40.50.300">
    <property type="entry name" value="P-loop containing nucleotide triphosphate hydrolases"/>
    <property type="match status" value="2"/>
</dbReference>
<evidence type="ECO:0000256" key="5">
    <source>
        <dbReference type="ARBA" id="ARBA00022763"/>
    </source>
</evidence>
<dbReference type="PANTHER" id="PTHR11059:SF0">
    <property type="entry name" value="DNA REPAIR PROTEIN RECN"/>
    <property type="match status" value="1"/>
</dbReference>
<dbReference type="SUPFAM" id="SSF52540">
    <property type="entry name" value="P-loop containing nucleoside triphosphate hydrolases"/>
    <property type="match status" value="1"/>
</dbReference>
<keyword evidence="5 9" id="KW-0227">DNA damage</keyword>
<dbReference type="Pfam" id="PF02463">
    <property type="entry name" value="SMC_N"/>
    <property type="match status" value="1"/>
</dbReference>
<dbReference type="PANTHER" id="PTHR11059">
    <property type="entry name" value="DNA REPAIR PROTEIN RECN"/>
    <property type="match status" value="1"/>
</dbReference>
<proteinExistence type="inferred from homology"/>
<accession>A0ABP7MW32</accession>
<dbReference type="NCBIfam" id="NF008121">
    <property type="entry name" value="PRK10869.1"/>
    <property type="match status" value="1"/>
</dbReference>
<comment type="similarity">
    <text evidence="2 9">Belongs to the RecN family.</text>
</comment>
<keyword evidence="6" id="KW-0067">ATP-binding</keyword>
<dbReference type="Proteomes" id="UP001501565">
    <property type="component" value="Unassembled WGS sequence"/>
</dbReference>
<keyword evidence="10" id="KW-0175">Coiled coil</keyword>
<evidence type="ECO:0000313" key="13">
    <source>
        <dbReference type="Proteomes" id="UP001501565"/>
    </source>
</evidence>
<evidence type="ECO:0000256" key="9">
    <source>
        <dbReference type="PIRNR" id="PIRNR003128"/>
    </source>
</evidence>
<keyword evidence="7 9" id="KW-0234">DNA repair</keyword>
<organism evidence="12 13">
    <name type="scientific">Litoribacillus peritrichatus</name>
    <dbReference type="NCBI Taxonomy" id="718191"/>
    <lineage>
        <taxon>Bacteria</taxon>
        <taxon>Pseudomonadati</taxon>
        <taxon>Pseudomonadota</taxon>
        <taxon>Gammaproteobacteria</taxon>
        <taxon>Oceanospirillales</taxon>
        <taxon>Oceanospirillaceae</taxon>
        <taxon>Litoribacillus</taxon>
    </lineage>
</organism>
<evidence type="ECO:0000313" key="12">
    <source>
        <dbReference type="EMBL" id="GAA3931308.1"/>
    </source>
</evidence>
<evidence type="ECO:0000256" key="1">
    <source>
        <dbReference type="ARBA" id="ARBA00003618"/>
    </source>
</evidence>
<comment type="caution">
    <text evidence="12">The sequence shown here is derived from an EMBL/GenBank/DDBJ whole genome shotgun (WGS) entry which is preliminary data.</text>
</comment>
<dbReference type="InterPro" id="IPR004604">
    <property type="entry name" value="DNA_recomb/repair_RecN"/>
</dbReference>
<keyword evidence="13" id="KW-1185">Reference proteome</keyword>
<feature type="coiled-coil region" evidence="10">
    <location>
        <begin position="157"/>
        <end position="221"/>
    </location>
</feature>
<evidence type="ECO:0000259" key="11">
    <source>
        <dbReference type="Pfam" id="PF02463"/>
    </source>
</evidence>
<evidence type="ECO:0000256" key="4">
    <source>
        <dbReference type="ARBA" id="ARBA00022741"/>
    </source>
</evidence>
<comment type="function">
    <text evidence="1 9">May be involved in recombinational repair of damaged DNA.</text>
</comment>
<dbReference type="EMBL" id="BAABBN010000007">
    <property type="protein sequence ID" value="GAA3931308.1"/>
    <property type="molecule type" value="Genomic_DNA"/>
</dbReference>
<evidence type="ECO:0000256" key="6">
    <source>
        <dbReference type="ARBA" id="ARBA00022840"/>
    </source>
</evidence>